<dbReference type="SUPFAM" id="SSF55073">
    <property type="entry name" value="Nucleotide cyclase"/>
    <property type="match status" value="1"/>
</dbReference>
<sequence length="372" mass="40954">MRTKITDPRVLRHQQIRLQRLGRATVSYVLQASVALCTAALGGMAWSTAFNYVFGISLLVLVFFAVFRSGLNLRSREPNLTFIQVLSPLPPAIYLLYNIDSLPVRAGILLTVIAPLLYGILDLSIGRFLTAALAYFVAYFSVFLLAGARDIAYYDNPNEWIVLITLALLLAQIGVIGGFISGLRGSLRRKNQQLNDAMEKISDMAVRDELTGIYNRRRLMEVLQSEVARAARGDAQFSVCLFDLDDFKRINDERGHPMGDRVLIACANAVEGMIRSVDTFGRFGGEEFLLIMPMTDADAATIAANRLRTRIAELSFLDDENRPFTVSASIGVANSETSTTLETGVILKRADKALYAAKAAGRNCVRLASGTR</sequence>
<evidence type="ECO:0000256" key="1">
    <source>
        <dbReference type="ARBA" id="ARBA00012528"/>
    </source>
</evidence>
<dbReference type="SMART" id="SM00267">
    <property type="entry name" value="GGDEF"/>
    <property type="match status" value="1"/>
</dbReference>
<dbReference type="InterPro" id="IPR000160">
    <property type="entry name" value="GGDEF_dom"/>
</dbReference>
<feature type="transmembrane region" description="Helical" evidence="3">
    <location>
        <begin position="21"/>
        <end position="43"/>
    </location>
</feature>
<feature type="domain" description="GGDEF" evidence="4">
    <location>
        <begin position="235"/>
        <end position="370"/>
    </location>
</feature>
<dbReference type="EC" id="2.7.7.65" evidence="1"/>
<dbReference type="CDD" id="cd01949">
    <property type="entry name" value="GGDEF"/>
    <property type="match status" value="1"/>
</dbReference>
<evidence type="ECO:0000313" key="6">
    <source>
        <dbReference type="Proteomes" id="UP001460888"/>
    </source>
</evidence>
<dbReference type="PANTHER" id="PTHR45138">
    <property type="entry name" value="REGULATORY COMPONENTS OF SENSORY TRANSDUCTION SYSTEM"/>
    <property type="match status" value="1"/>
</dbReference>
<evidence type="ECO:0000256" key="2">
    <source>
        <dbReference type="ARBA" id="ARBA00034247"/>
    </source>
</evidence>
<comment type="caution">
    <text evidence="5">The sequence shown here is derived from an EMBL/GenBank/DDBJ whole genome shotgun (WGS) entry which is preliminary data.</text>
</comment>
<keyword evidence="3" id="KW-0472">Membrane</keyword>
<dbReference type="PROSITE" id="PS50887">
    <property type="entry name" value="GGDEF"/>
    <property type="match status" value="1"/>
</dbReference>
<dbReference type="InterPro" id="IPR043128">
    <property type="entry name" value="Rev_trsase/Diguanyl_cyclase"/>
</dbReference>
<keyword evidence="6" id="KW-1185">Reference proteome</keyword>
<dbReference type="EMBL" id="APND01000006">
    <property type="protein sequence ID" value="MES1930797.1"/>
    <property type="molecule type" value="Genomic_DNA"/>
</dbReference>
<keyword evidence="3" id="KW-1133">Transmembrane helix</keyword>
<dbReference type="Proteomes" id="UP001460888">
    <property type="component" value="Unassembled WGS sequence"/>
</dbReference>
<dbReference type="NCBIfam" id="TIGR00254">
    <property type="entry name" value="GGDEF"/>
    <property type="match status" value="1"/>
</dbReference>
<dbReference type="RefSeq" id="WP_353113356.1">
    <property type="nucleotide sequence ID" value="NZ_APND01000006.1"/>
</dbReference>
<feature type="transmembrane region" description="Helical" evidence="3">
    <location>
        <begin position="49"/>
        <end position="67"/>
    </location>
</feature>
<dbReference type="Gene3D" id="3.30.70.270">
    <property type="match status" value="1"/>
</dbReference>
<comment type="catalytic activity">
    <reaction evidence="2">
        <text>2 GTP = 3',3'-c-di-GMP + 2 diphosphate</text>
        <dbReference type="Rhea" id="RHEA:24898"/>
        <dbReference type="ChEBI" id="CHEBI:33019"/>
        <dbReference type="ChEBI" id="CHEBI:37565"/>
        <dbReference type="ChEBI" id="CHEBI:58805"/>
        <dbReference type="EC" id="2.7.7.65"/>
    </reaction>
</comment>
<gene>
    <name evidence="5" type="ORF">SADO_16178</name>
</gene>
<evidence type="ECO:0000256" key="3">
    <source>
        <dbReference type="SAM" id="Phobius"/>
    </source>
</evidence>
<name>A0ABV2B4K3_9GAMM</name>
<dbReference type="PANTHER" id="PTHR45138:SF9">
    <property type="entry name" value="DIGUANYLATE CYCLASE DGCM-RELATED"/>
    <property type="match status" value="1"/>
</dbReference>
<feature type="transmembrane region" description="Helical" evidence="3">
    <location>
        <begin position="160"/>
        <end position="183"/>
    </location>
</feature>
<evidence type="ECO:0000313" key="5">
    <source>
        <dbReference type="EMBL" id="MES1930797.1"/>
    </source>
</evidence>
<evidence type="ECO:0000259" key="4">
    <source>
        <dbReference type="PROSITE" id="PS50887"/>
    </source>
</evidence>
<reference evidence="5 6" key="1">
    <citation type="submission" date="2013-03" db="EMBL/GenBank/DDBJ databases">
        <title>Salinisphaera dokdonensis CL-ES53 Genome Sequencing.</title>
        <authorList>
            <person name="Li C."/>
            <person name="Lai Q."/>
            <person name="Shao Z."/>
        </authorList>
    </citation>
    <scope>NUCLEOTIDE SEQUENCE [LARGE SCALE GENOMIC DNA]</scope>
    <source>
        <strain evidence="5 6">CL-ES53</strain>
    </source>
</reference>
<feature type="transmembrane region" description="Helical" evidence="3">
    <location>
        <begin position="103"/>
        <end position="121"/>
    </location>
</feature>
<proteinExistence type="predicted"/>
<keyword evidence="3" id="KW-0812">Transmembrane</keyword>
<organism evidence="5 6">
    <name type="scientific">Salinisphaera dokdonensis CL-ES53</name>
    <dbReference type="NCBI Taxonomy" id="1304272"/>
    <lineage>
        <taxon>Bacteria</taxon>
        <taxon>Pseudomonadati</taxon>
        <taxon>Pseudomonadota</taxon>
        <taxon>Gammaproteobacteria</taxon>
        <taxon>Salinisphaerales</taxon>
        <taxon>Salinisphaeraceae</taxon>
        <taxon>Salinisphaera</taxon>
    </lineage>
</organism>
<dbReference type="InterPro" id="IPR050469">
    <property type="entry name" value="Diguanylate_Cyclase"/>
</dbReference>
<dbReference type="Pfam" id="PF00990">
    <property type="entry name" value="GGDEF"/>
    <property type="match status" value="1"/>
</dbReference>
<dbReference type="InterPro" id="IPR029787">
    <property type="entry name" value="Nucleotide_cyclase"/>
</dbReference>
<accession>A0ABV2B4K3</accession>
<feature type="transmembrane region" description="Helical" evidence="3">
    <location>
        <begin position="128"/>
        <end position="148"/>
    </location>
</feature>
<protein>
    <recommendedName>
        <fullName evidence="1">diguanylate cyclase</fullName>
        <ecNumber evidence="1">2.7.7.65</ecNumber>
    </recommendedName>
</protein>